<name>A0A5C6YXD5_9FLAO</name>
<dbReference type="EMBL" id="VORT01000009">
    <property type="protein sequence ID" value="TXD72258.1"/>
    <property type="molecule type" value="Genomic_DNA"/>
</dbReference>
<dbReference type="Gene3D" id="3.40.50.11780">
    <property type="match status" value="1"/>
</dbReference>
<proteinExistence type="inferred from homology"/>
<accession>A0A5C6YXD5</accession>
<dbReference type="AlphaFoldDB" id="A0A5C6YXD5"/>
<dbReference type="OrthoDB" id="9767864at2"/>
<evidence type="ECO:0000259" key="2">
    <source>
        <dbReference type="Pfam" id="PF17482"/>
    </source>
</evidence>
<comment type="caution">
    <text evidence="3">The sequence shown here is derived from an EMBL/GenBank/DDBJ whole genome shotgun (WGS) entry which is preliminary data.</text>
</comment>
<dbReference type="PANTHER" id="PTHR35861">
    <property type="match status" value="1"/>
</dbReference>
<evidence type="ECO:0000256" key="1">
    <source>
        <dbReference type="ARBA" id="ARBA00008005"/>
    </source>
</evidence>
<dbReference type="InterPro" id="IPR020287">
    <property type="entry name" value="Tail_sheath_C"/>
</dbReference>
<organism evidence="3 4">
    <name type="scientific">Aequorivita antarctica</name>
    <dbReference type="NCBI Taxonomy" id="153266"/>
    <lineage>
        <taxon>Bacteria</taxon>
        <taxon>Pseudomonadati</taxon>
        <taxon>Bacteroidota</taxon>
        <taxon>Flavobacteriia</taxon>
        <taxon>Flavobacteriales</taxon>
        <taxon>Flavobacteriaceae</taxon>
        <taxon>Aequorivita</taxon>
    </lineage>
</organism>
<dbReference type="PANTHER" id="PTHR35861:SF1">
    <property type="entry name" value="PHAGE TAIL SHEATH PROTEIN"/>
    <property type="match status" value="1"/>
</dbReference>
<dbReference type="Proteomes" id="UP000321497">
    <property type="component" value="Unassembled WGS sequence"/>
</dbReference>
<comment type="similarity">
    <text evidence="1">Belongs to the myoviridae tail sheath protein family.</text>
</comment>
<dbReference type="InterPro" id="IPR052042">
    <property type="entry name" value="Tail_sheath_structural"/>
</dbReference>
<sequence length="521" mass="57108">MSKKTYKTPGVYIEEVSAFPNSVAQVETAIPAFIGYTPQANHRGNDCTFVPTKISSFLEFERIFCFPNSLDPVQQYSPQYYLVHQSSKPSLGDFLLIGNDYYSIVPDPHTIYYLYNSVKLFYQNGGQNAYIVSVGGYGKASGVPLLLGAPLVNPNVQLADLLKGLEALKKEEEPTMYICPEATLLSIAENGTLMQQMLLQNSEMQTAISIFDIIGGNRENQLGRNVDIEAFRSHTGTVGLNYGAAYYPFVGTTIMGERDLNYTNLLNGDVKALAKIISSEPGVEERVLDLLKSIYNSSNPQSVNENHRDLLSINPTYNAIISAVLQVANTLPASGGMAGVITMVDNMQGVWKAPANVSMSGVDSLPIKIDNRAQETLNVDALSGKSINALRIFPGMGVMVWGVRTLDGNSLDWRYINVRRTMICIDQSCKNACKSFVFEPNDANTWVRITSMIENFLNSLWRQGGLIGAVPKDAYFVGCGLGTTMTTNDILDGRLIVNIGVAVTRPAEFIIISFSQQMVSP</sequence>
<reference evidence="3 4" key="1">
    <citation type="submission" date="2019-08" db="EMBL/GenBank/DDBJ databases">
        <title>Genome of Aequorivita antarctica SW49 (type strain).</title>
        <authorList>
            <person name="Bowman J.P."/>
        </authorList>
    </citation>
    <scope>NUCLEOTIDE SEQUENCE [LARGE SCALE GENOMIC DNA]</scope>
    <source>
        <strain evidence="3 4">SW49</strain>
    </source>
</reference>
<gene>
    <name evidence="3" type="ORF">ESU54_12585</name>
</gene>
<dbReference type="RefSeq" id="WP_111844017.1">
    <property type="nucleotide sequence ID" value="NZ_UEGI01000004.1"/>
</dbReference>
<protein>
    <submittedName>
        <fullName evidence="3">Phage tail sheath family protein</fullName>
    </submittedName>
</protein>
<evidence type="ECO:0000313" key="4">
    <source>
        <dbReference type="Proteomes" id="UP000321497"/>
    </source>
</evidence>
<keyword evidence="4" id="KW-1185">Reference proteome</keyword>
<feature type="domain" description="Tail sheath protein C-terminal" evidence="2">
    <location>
        <begin position="412"/>
        <end position="514"/>
    </location>
</feature>
<evidence type="ECO:0000313" key="3">
    <source>
        <dbReference type="EMBL" id="TXD72258.1"/>
    </source>
</evidence>
<dbReference type="Pfam" id="PF17482">
    <property type="entry name" value="Phage_sheath_1C"/>
    <property type="match status" value="1"/>
</dbReference>